<comment type="caution">
    <text evidence="6">Lacks conserved residue(s) required for the propagation of feature annotation.</text>
</comment>
<keyword evidence="4 6" id="KW-0472">Membrane</keyword>
<dbReference type="GO" id="GO:0016746">
    <property type="term" value="F:acyltransferase activity"/>
    <property type="evidence" value="ECO:0007669"/>
    <property type="project" value="UniProtKB-KW"/>
</dbReference>
<keyword evidence="3 6" id="KW-0808">Transferase</keyword>
<feature type="transmembrane region" description="Helical" evidence="6">
    <location>
        <begin position="89"/>
        <end position="109"/>
    </location>
</feature>
<comment type="pathway">
    <text evidence="6">Bacterial outer membrane biogenesis; lipopolysaccharide biosynthesis.</text>
</comment>
<comment type="similarity">
    <text evidence="6">Belongs to the LpxL/LpxM/LpxP family. LpxM subfamily.</text>
</comment>
<comment type="function">
    <text evidence="6">Catalyzes the transfer of an acyl chain from an acyl-[acyl-carrier-protein] (ACP) to a Kdo(2)-(acyl)-lipid IV(A) to form a Kdo(2)-lipid A.</text>
</comment>
<evidence type="ECO:0000256" key="3">
    <source>
        <dbReference type="ARBA" id="ARBA00022679"/>
    </source>
</evidence>
<accession>A0ABV7CCR8</accession>
<keyword evidence="6" id="KW-0448">Lipopolysaccharide biosynthesis</keyword>
<evidence type="ECO:0000313" key="8">
    <source>
        <dbReference type="Proteomes" id="UP001595384"/>
    </source>
</evidence>
<dbReference type="HAMAP" id="MF_01944">
    <property type="entry name" value="Lipid_A_LpxM"/>
    <property type="match status" value="1"/>
</dbReference>
<dbReference type="EC" id="2.3.1.243" evidence="6"/>
<evidence type="ECO:0000256" key="5">
    <source>
        <dbReference type="ARBA" id="ARBA00023315"/>
    </source>
</evidence>
<comment type="catalytic activity">
    <reaction evidence="6">
        <text>an alpha-Kdo-(2-&gt;4)-alpha-Kdo-(2-&gt;6)-(acyl)-lipid IVA + a fatty acyl-[ACP] = an alpha-Kdo-(2-&gt;4)-alpha-Kdo-(2-&gt;6)-lipid A + holo-[ACP]</text>
        <dbReference type="Rhea" id="RHEA:69400"/>
        <dbReference type="Rhea" id="RHEA-COMP:9685"/>
        <dbReference type="Rhea" id="RHEA-COMP:14125"/>
        <dbReference type="ChEBI" id="CHEBI:64479"/>
        <dbReference type="ChEBI" id="CHEBI:138651"/>
        <dbReference type="ChEBI" id="CHEBI:176430"/>
        <dbReference type="ChEBI" id="CHEBI:176431"/>
        <dbReference type="EC" id="2.3.1.243"/>
    </reaction>
</comment>
<protein>
    <recommendedName>
        <fullName evidence="6">Lipid A biosynthesis acyltransferase</fullName>
        <ecNumber evidence="6">2.3.1.243</ecNumber>
    </recommendedName>
    <alternativeName>
        <fullName evidence="6">Kdo(2)-lauroyl-lipid IV(A) acyltransferase</fullName>
    </alternativeName>
</protein>
<dbReference type="InterPro" id="IPR004960">
    <property type="entry name" value="LipA_acyltrans"/>
</dbReference>
<proteinExistence type="inferred from homology"/>
<dbReference type="PANTHER" id="PTHR30606">
    <property type="entry name" value="LIPID A BIOSYNTHESIS LAUROYL ACYLTRANSFERASE"/>
    <property type="match status" value="1"/>
</dbReference>
<dbReference type="CDD" id="cd07984">
    <property type="entry name" value="LPLAT_LABLAT-like"/>
    <property type="match status" value="1"/>
</dbReference>
<dbReference type="Proteomes" id="UP001595384">
    <property type="component" value="Unassembled WGS sequence"/>
</dbReference>
<dbReference type="PIRSF" id="PIRSF026649">
    <property type="entry name" value="MsbB"/>
    <property type="match status" value="1"/>
</dbReference>
<organism evidence="7 8">
    <name type="scientific">Vibrio zhugei</name>
    <dbReference type="NCBI Taxonomy" id="2479546"/>
    <lineage>
        <taxon>Bacteria</taxon>
        <taxon>Pseudomonadati</taxon>
        <taxon>Pseudomonadota</taxon>
        <taxon>Gammaproteobacteria</taxon>
        <taxon>Vibrionales</taxon>
        <taxon>Vibrionaceae</taxon>
        <taxon>Vibrio</taxon>
    </lineage>
</organism>
<dbReference type="NCBIfam" id="TIGR02208">
    <property type="entry name" value="lipid_A_msbB"/>
    <property type="match status" value="1"/>
</dbReference>
<keyword evidence="5 6" id="KW-0012">Acyltransferase</keyword>
<comment type="caution">
    <text evidence="7">The sequence shown here is derived from an EMBL/GenBank/DDBJ whole genome shotgun (WGS) entry which is preliminary data.</text>
</comment>
<dbReference type="NCBIfam" id="NF006507">
    <property type="entry name" value="PRK08943.1"/>
    <property type="match status" value="1"/>
</dbReference>
<feature type="transmembrane region" description="Helical" evidence="6">
    <location>
        <begin position="28"/>
        <end position="51"/>
    </location>
</feature>
<keyword evidence="6" id="KW-1133">Transmembrane helix</keyword>
<feature type="short sequence motif" description="HXXXXD motif" evidence="6">
    <location>
        <begin position="143"/>
        <end position="148"/>
    </location>
</feature>
<dbReference type="PANTHER" id="PTHR30606:SF4">
    <property type="entry name" value="LIPID A BIOSYNTHESIS MYRISTOYLTRANSFERASE"/>
    <property type="match status" value="1"/>
</dbReference>
<evidence type="ECO:0000256" key="2">
    <source>
        <dbReference type="ARBA" id="ARBA00022519"/>
    </source>
</evidence>
<keyword evidence="6" id="KW-0812">Transmembrane</keyword>
<dbReference type="Pfam" id="PF03279">
    <property type="entry name" value="Lip_A_acyltrans"/>
    <property type="match status" value="1"/>
</dbReference>
<keyword evidence="8" id="KW-1185">Reference proteome</keyword>
<evidence type="ECO:0000256" key="1">
    <source>
        <dbReference type="ARBA" id="ARBA00022475"/>
    </source>
</evidence>
<sequence length="336" mass="38566">MSTSSRNDNDPKAYNPTLTWRFFAPRYWGTWLMLLVWIPFSLLPHAFRYWLSVKAANKMLKKQRGTILNARANLQACFPEKSLTEREDILHNMLVTSAVFLTGFGLLTLRNREWLKQQCDIRGMENLTSLQEQGQNVILLVPHSWTIDIPAILFASMDLPVAAMAKKQRNEVLDWLMHRQRVQYGGKVHERSDGVKPFIKSVRDGYLGYYLPDQDHGAEASVFVDFFATTKATLKGLGKLTKVSRAAIVPVFAMIDAKTGRYTVDIYPAFDHFPKTTEEEDARTMNQFIETAVSKNPEQYMWTLRLLKTQPDGDNVYKKAKRQLADKNNTNGSHNE</sequence>
<evidence type="ECO:0000313" key="7">
    <source>
        <dbReference type="EMBL" id="MFC3024229.1"/>
    </source>
</evidence>
<dbReference type="RefSeq" id="WP_123015130.1">
    <property type="nucleotide sequence ID" value="NZ_AP024911.1"/>
</dbReference>
<keyword evidence="1 6" id="KW-1003">Cell membrane</keyword>
<comment type="subcellular location">
    <subcellularLocation>
        <location evidence="6">Cell inner membrane</location>
        <topology evidence="6">Single-pass membrane protein</topology>
    </subcellularLocation>
</comment>
<name>A0ABV7CCR8_9VIBR</name>
<keyword evidence="2 6" id="KW-0997">Cell inner membrane</keyword>
<reference evidence="8" key="1">
    <citation type="journal article" date="2019" name="Int. J. Syst. Evol. Microbiol.">
        <title>The Global Catalogue of Microorganisms (GCM) 10K type strain sequencing project: providing services to taxonomists for standard genome sequencing and annotation.</title>
        <authorList>
            <consortium name="The Broad Institute Genomics Platform"/>
            <consortium name="The Broad Institute Genome Sequencing Center for Infectious Disease"/>
            <person name="Wu L."/>
            <person name="Ma J."/>
        </authorList>
    </citation>
    <scope>NUCLEOTIDE SEQUENCE [LARGE SCALE GENOMIC DNA]</scope>
    <source>
        <strain evidence="8">KCTC 62784</strain>
    </source>
</reference>
<dbReference type="EMBL" id="JBHRSE010000065">
    <property type="protein sequence ID" value="MFC3024229.1"/>
    <property type="molecule type" value="Genomic_DNA"/>
</dbReference>
<gene>
    <name evidence="6 7" type="primary">lpxM</name>
    <name evidence="7" type="synonym">msbB</name>
    <name evidence="7" type="ORF">ACFODT_10345</name>
</gene>
<evidence type="ECO:0000256" key="6">
    <source>
        <dbReference type="HAMAP-Rule" id="MF_01944"/>
    </source>
</evidence>
<comment type="pathway">
    <text evidence="6">Glycolipid biosynthesis; KDO(2)-lipid A biosynthesis; KDO(2)-lipid A from CMP-3-deoxy-D-manno-octulosonate and lipid IV(A): step 4/4.</text>
</comment>
<dbReference type="InterPro" id="IPR011921">
    <property type="entry name" value="Lipid_A_MsbB"/>
</dbReference>
<evidence type="ECO:0000256" key="4">
    <source>
        <dbReference type="ARBA" id="ARBA00023136"/>
    </source>
</evidence>